<protein>
    <recommendedName>
        <fullName evidence="4">STE24 endopeptidase</fullName>
    </recommendedName>
</protein>
<keyword evidence="1" id="KW-0472">Membrane</keyword>
<feature type="transmembrane region" description="Helical" evidence="1">
    <location>
        <begin position="14"/>
        <end position="31"/>
    </location>
</feature>
<name>A0AAD9T4S8_9HELO</name>
<keyword evidence="1" id="KW-1133">Transmembrane helix</keyword>
<dbReference type="Pfam" id="PF10281">
    <property type="entry name" value="Ish1"/>
    <property type="match status" value="1"/>
</dbReference>
<dbReference type="EMBL" id="JAUBYV010000001">
    <property type="protein sequence ID" value="KAK2629993.1"/>
    <property type="molecule type" value="Genomic_DNA"/>
</dbReference>
<proteinExistence type="predicted"/>
<evidence type="ECO:0000256" key="1">
    <source>
        <dbReference type="SAM" id="Phobius"/>
    </source>
</evidence>
<organism evidence="2 3">
    <name type="scientific">Diplocarpon rosae</name>
    <dbReference type="NCBI Taxonomy" id="946125"/>
    <lineage>
        <taxon>Eukaryota</taxon>
        <taxon>Fungi</taxon>
        <taxon>Dikarya</taxon>
        <taxon>Ascomycota</taxon>
        <taxon>Pezizomycotina</taxon>
        <taxon>Leotiomycetes</taxon>
        <taxon>Helotiales</taxon>
        <taxon>Drepanopezizaceae</taxon>
        <taxon>Diplocarpon</taxon>
    </lineage>
</organism>
<dbReference type="InterPro" id="IPR018803">
    <property type="entry name" value="Ish1/Msc1-like"/>
</dbReference>
<reference evidence="2" key="1">
    <citation type="submission" date="2023-06" db="EMBL/GenBank/DDBJ databases">
        <title>Draft genome of Marssonina rosae.</title>
        <authorList>
            <person name="Cheng Q."/>
        </authorList>
    </citation>
    <scope>NUCLEOTIDE SEQUENCE</scope>
    <source>
        <strain evidence="2">R4</strain>
    </source>
</reference>
<evidence type="ECO:0008006" key="4">
    <source>
        <dbReference type="Google" id="ProtNLM"/>
    </source>
</evidence>
<dbReference type="AlphaFoldDB" id="A0AAD9T4S8"/>
<keyword evidence="1" id="KW-0812">Transmembrane</keyword>
<sequence>MLTPLDRALNSKNSLLVFTGIVTAVAAWSIWGQDMFPKESDPTGDPDDWTYEEMRRWLASRNLHPNSKDNRAQLLERVKANMRTPRI</sequence>
<dbReference type="Proteomes" id="UP001285354">
    <property type="component" value="Unassembled WGS sequence"/>
</dbReference>
<keyword evidence="3" id="KW-1185">Reference proteome</keyword>
<gene>
    <name evidence="2" type="ORF">QTJ16_000813</name>
</gene>
<accession>A0AAD9T4S8</accession>
<evidence type="ECO:0000313" key="3">
    <source>
        <dbReference type="Proteomes" id="UP001285354"/>
    </source>
</evidence>
<evidence type="ECO:0000313" key="2">
    <source>
        <dbReference type="EMBL" id="KAK2629993.1"/>
    </source>
</evidence>
<comment type="caution">
    <text evidence="2">The sequence shown here is derived from an EMBL/GenBank/DDBJ whole genome shotgun (WGS) entry which is preliminary data.</text>
</comment>